<dbReference type="InterPro" id="IPR014752">
    <property type="entry name" value="Arrestin-like_C"/>
</dbReference>
<name>A0AAN7B9I2_9PEZI</name>
<dbReference type="Proteomes" id="UP001301769">
    <property type="component" value="Unassembled WGS sequence"/>
</dbReference>
<dbReference type="AlphaFoldDB" id="A0AAN7B9I2"/>
<feature type="region of interest" description="Disordered" evidence="1">
    <location>
        <begin position="368"/>
        <end position="447"/>
    </location>
</feature>
<evidence type="ECO:0008006" key="4">
    <source>
        <dbReference type="Google" id="ProtNLM"/>
    </source>
</evidence>
<evidence type="ECO:0000256" key="1">
    <source>
        <dbReference type="SAM" id="MobiDB-lite"/>
    </source>
</evidence>
<comment type="caution">
    <text evidence="2">The sequence shown here is derived from an EMBL/GenBank/DDBJ whole genome shotgun (WGS) entry which is preliminary data.</text>
</comment>
<dbReference type="EMBL" id="MU858084">
    <property type="protein sequence ID" value="KAK4215032.1"/>
    <property type="molecule type" value="Genomic_DNA"/>
</dbReference>
<reference evidence="2" key="2">
    <citation type="submission" date="2023-05" db="EMBL/GenBank/DDBJ databases">
        <authorList>
            <consortium name="Lawrence Berkeley National Laboratory"/>
            <person name="Steindorff A."/>
            <person name="Hensen N."/>
            <person name="Bonometti L."/>
            <person name="Westerberg I."/>
            <person name="Brannstrom I.O."/>
            <person name="Guillou S."/>
            <person name="Cros-Aarteil S."/>
            <person name="Calhoun S."/>
            <person name="Haridas S."/>
            <person name="Kuo A."/>
            <person name="Mondo S."/>
            <person name="Pangilinan J."/>
            <person name="Riley R."/>
            <person name="Labutti K."/>
            <person name="Andreopoulos B."/>
            <person name="Lipzen A."/>
            <person name="Chen C."/>
            <person name="Yanf M."/>
            <person name="Daum C."/>
            <person name="Ng V."/>
            <person name="Clum A."/>
            <person name="Ohm R."/>
            <person name="Martin F."/>
            <person name="Silar P."/>
            <person name="Natvig D."/>
            <person name="Lalanne C."/>
            <person name="Gautier V."/>
            <person name="Ament-Velasquez S.L."/>
            <person name="Kruys A."/>
            <person name="Hutchinson M.I."/>
            <person name="Powell A.J."/>
            <person name="Barry K."/>
            <person name="Miller A.N."/>
            <person name="Grigoriev I.V."/>
            <person name="Debuchy R."/>
            <person name="Gladieux P."/>
            <person name="Thoren M.H."/>
            <person name="Johannesson H."/>
        </authorList>
    </citation>
    <scope>NUCLEOTIDE SEQUENCE</scope>
    <source>
        <strain evidence="2">PSN293</strain>
    </source>
</reference>
<feature type="compositionally biased region" description="Low complexity" evidence="1">
    <location>
        <begin position="384"/>
        <end position="399"/>
    </location>
</feature>
<organism evidence="2 3">
    <name type="scientific">Rhypophila decipiens</name>
    <dbReference type="NCBI Taxonomy" id="261697"/>
    <lineage>
        <taxon>Eukaryota</taxon>
        <taxon>Fungi</taxon>
        <taxon>Dikarya</taxon>
        <taxon>Ascomycota</taxon>
        <taxon>Pezizomycotina</taxon>
        <taxon>Sordariomycetes</taxon>
        <taxon>Sordariomycetidae</taxon>
        <taxon>Sordariales</taxon>
        <taxon>Naviculisporaceae</taxon>
        <taxon>Rhypophila</taxon>
    </lineage>
</organism>
<gene>
    <name evidence="2" type="ORF">QBC37DRAFT_313006</name>
</gene>
<evidence type="ECO:0000313" key="3">
    <source>
        <dbReference type="Proteomes" id="UP001301769"/>
    </source>
</evidence>
<evidence type="ECO:0000313" key="2">
    <source>
        <dbReference type="EMBL" id="KAK4215032.1"/>
    </source>
</evidence>
<protein>
    <recommendedName>
        <fullName evidence="4">Arrestin-like N-terminal domain-containing protein</fullName>
    </recommendedName>
</protein>
<dbReference type="Gene3D" id="2.60.40.640">
    <property type="match status" value="1"/>
</dbReference>
<keyword evidence="3" id="KW-1185">Reference proteome</keyword>
<sequence>MGEYTNLQPVAAKAGPELAIHLDRPPVTVPGQPMFFHPGETVTGFISRKQHIVAPRGTITIALIGRSVALYAKRRRSGNSTTTRHYHSKFVLFEQMQQVFDGPVHIPANASEPHTWPFSLTLPTHPSTSTSNIQQKRPERSFLPLDHQTICATALPGSFQFHSGYSHDEVDAWVEYYLEATLTEEHEGTYFLGGHKRLPKIKHARAPLPLSTAPTPPLLDHRMLRYKMPGQRIYSQRLLPGRGAESKLSTREHLSKFFHTSSVPQYTFSVELELPTTLQFGNSIPLGIRVVPYPRNMSDSIAQVEQTVRLVKLELRITSQVETKIDYEDSWNTRGYRKDGKVHLEINFTQPWEKEAVGGDIIIPSPPVAVQGAAGSGKEAMVEDPSTGDDGAGSSSSPPTYTPRTPPMNFAGGKSVQEMPGTGAATGLENIDADATPGVGGPGPSMDPNHTIYLQNLGDTSTTPFLNLGERIKLQLARDCMPRLGGKKERWGGNELAPDFVSYNITLAHLLKCEVTLEIVGEKVKIAAEHGVQLVPGWN</sequence>
<proteinExistence type="predicted"/>
<accession>A0AAN7B9I2</accession>
<reference evidence="2" key="1">
    <citation type="journal article" date="2023" name="Mol. Phylogenet. Evol.">
        <title>Genome-scale phylogeny and comparative genomics of the fungal order Sordariales.</title>
        <authorList>
            <person name="Hensen N."/>
            <person name="Bonometti L."/>
            <person name="Westerberg I."/>
            <person name="Brannstrom I.O."/>
            <person name="Guillou S."/>
            <person name="Cros-Aarteil S."/>
            <person name="Calhoun S."/>
            <person name="Haridas S."/>
            <person name="Kuo A."/>
            <person name="Mondo S."/>
            <person name="Pangilinan J."/>
            <person name="Riley R."/>
            <person name="LaButti K."/>
            <person name="Andreopoulos B."/>
            <person name="Lipzen A."/>
            <person name="Chen C."/>
            <person name="Yan M."/>
            <person name="Daum C."/>
            <person name="Ng V."/>
            <person name="Clum A."/>
            <person name="Steindorff A."/>
            <person name="Ohm R.A."/>
            <person name="Martin F."/>
            <person name="Silar P."/>
            <person name="Natvig D.O."/>
            <person name="Lalanne C."/>
            <person name="Gautier V."/>
            <person name="Ament-Velasquez S.L."/>
            <person name="Kruys A."/>
            <person name="Hutchinson M.I."/>
            <person name="Powell A.J."/>
            <person name="Barry K."/>
            <person name="Miller A.N."/>
            <person name="Grigoriev I.V."/>
            <person name="Debuchy R."/>
            <person name="Gladieux P."/>
            <person name="Hiltunen Thoren M."/>
            <person name="Johannesson H."/>
        </authorList>
    </citation>
    <scope>NUCLEOTIDE SEQUENCE</scope>
    <source>
        <strain evidence="2">PSN293</strain>
    </source>
</reference>